<evidence type="ECO:0000313" key="1">
    <source>
        <dbReference type="EMBL" id="PCS08498.1"/>
    </source>
</evidence>
<comment type="caution">
    <text evidence="1">The sequence shown here is derived from an EMBL/GenBank/DDBJ whole genome shotgun (WGS) entry which is preliminary data.</text>
</comment>
<evidence type="ECO:0000313" key="2">
    <source>
        <dbReference type="Proteomes" id="UP000218282"/>
    </source>
</evidence>
<dbReference type="Proteomes" id="UP000218282">
    <property type="component" value="Unassembled WGS sequence"/>
</dbReference>
<proteinExistence type="predicted"/>
<gene>
    <name evidence="1" type="ORF">RU86_GL001523</name>
</gene>
<reference evidence="1 2" key="1">
    <citation type="submission" date="2014-12" db="EMBL/GenBank/DDBJ databases">
        <title>Draft genome sequences of 10 type strains of Lactococcus.</title>
        <authorList>
            <person name="Sun Z."/>
            <person name="Zhong Z."/>
            <person name="Liu W."/>
            <person name="Zhang W."/>
            <person name="Zhang H."/>
        </authorList>
    </citation>
    <scope>NUCLEOTIDE SEQUENCE [LARGE SCALE GENOMIC DNA]</scope>
    <source>
        <strain evidence="1 2">DSM 6634</strain>
    </source>
</reference>
<protein>
    <submittedName>
        <fullName evidence="1">Uncharacterized protein</fullName>
    </submittedName>
</protein>
<dbReference type="AlphaFoldDB" id="A0A2A5S4V8"/>
<sequence>MFNKGSDIKRETGWCASSFIIQNFIDYGSHQNFICLNY</sequence>
<name>A0A2A5S4V8_9LACT</name>
<keyword evidence="2" id="KW-1185">Reference proteome</keyword>
<dbReference type="EMBL" id="JXJW01000003">
    <property type="protein sequence ID" value="PCS08498.1"/>
    <property type="molecule type" value="Genomic_DNA"/>
</dbReference>
<accession>A0A2A5S4V8</accession>
<organism evidence="1 2">
    <name type="scientific">Pseudolactococcus piscium</name>
    <dbReference type="NCBI Taxonomy" id="1364"/>
    <lineage>
        <taxon>Bacteria</taxon>
        <taxon>Bacillati</taxon>
        <taxon>Bacillota</taxon>
        <taxon>Bacilli</taxon>
        <taxon>Lactobacillales</taxon>
        <taxon>Streptococcaceae</taxon>
        <taxon>Pseudolactococcus</taxon>
    </lineage>
</organism>